<gene>
    <name evidence="1" type="ORF">LCGC14_1393370</name>
</gene>
<comment type="caution">
    <text evidence="1">The sequence shown here is derived from an EMBL/GenBank/DDBJ whole genome shotgun (WGS) entry which is preliminary data.</text>
</comment>
<protein>
    <submittedName>
        <fullName evidence="1">Uncharacterized protein</fullName>
    </submittedName>
</protein>
<dbReference type="AlphaFoldDB" id="A0A0F9KK34"/>
<reference evidence="1" key="1">
    <citation type="journal article" date="2015" name="Nature">
        <title>Complex archaea that bridge the gap between prokaryotes and eukaryotes.</title>
        <authorList>
            <person name="Spang A."/>
            <person name="Saw J.H."/>
            <person name="Jorgensen S.L."/>
            <person name="Zaremba-Niedzwiedzka K."/>
            <person name="Martijn J."/>
            <person name="Lind A.E."/>
            <person name="van Eijk R."/>
            <person name="Schleper C."/>
            <person name="Guy L."/>
            <person name="Ettema T.J."/>
        </authorList>
    </citation>
    <scope>NUCLEOTIDE SEQUENCE</scope>
</reference>
<evidence type="ECO:0000313" key="1">
    <source>
        <dbReference type="EMBL" id="KKM75136.1"/>
    </source>
</evidence>
<proteinExistence type="predicted"/>
<sequence length="78" mass="9363">MVDFCIKQKSDKKFVVYADHKNDSANDMKALIKFINEIVVWCKKTFDNDYETWDFKSNGCIFSFEKETEAMAFKLRWM</sequence>
<name>A0A0F9KK34_9ZZZZ</name>
<dbReference type="EMBL" id="LAZR01009028">
    <property type="protein sequence ID" value="KKM75136.1"/>
    <property type="molecule type" value="Genomic_DNA"/>
</dbReference>
<organism evidence="1">
    <name type="scientific">marine sediment metagenome</name>
    <dbReference type="NCBI Taxonomy" id="412755"/>
    <lineage>
        <taxon>unclassified sequences</taxon>
        <taxon>metagenomes</taxon>
        <taxon>ecological metagenomes</taxon>
    </lineage>
</organism>
<accession>A0A0F9KK34</accession>